<dbReference type="Proteomes" id="UP000001542">
    <property type="component" value="Unassembled WGS sequence"/>
</dbReference>
<reference evidence="1" key="1">
    <citation type="submission" date="2006-10" db="EMBL/GenBank/DDBJ databases">
        <authorList>
            <person name="Amadeo P."/>
            <person name="Zhao Q."/>
            <person name="Wortman J."/>
            <person name="Fraser-Liggett C."/>
            <person name="Carlton J."/>
        </authorList>
    </citation>
    <scope>NUCLEOTIDE SEQUENCE</scope>
    <source>
        <strain evidence="1">G3</strain>
    </source>
</reference>
<gene>
    <name evidence="1" type="ORF">TVAG_390780</name>
</gene>
<dbReference type="SMR" id="A2FDZ2"/>
<reference evidence="1" key="2">
    <citation type="journal article" date="2007" name="Science">
        <title>Draft genome sequence of the sexually transmitted pathogen Trichomonas vaginalis.</title>
        <authorList>
            <person name="Carlton J.M."/>
            <person name="Hirt R.P."/>
            <person name="Silva J.C."/>
            <person name="Delcher A.L."/>
            <person name="Schatz M."/>
            <person name="Zhao Q."/>
            <person name="Wortman J.R."/>
            <person name="Bidwell S.L."/>
            <person name="Alsmark U.C.M."/>
            <person name="Besteiro S."/>
            <person name="Sicheritz-Ponten T."/>
            <person name="Noel C.J."/>
            <person name="Dacks J.B."/>
            <person name="Foster P.G."/>
            <person name="Simillion C."/>
            <person name="Van de Peer Y."/>
            <person name="Miranda-Saavedra D."/>
            <person name="Barton G.J."/>
            <person name="Westrop G.D."/>
            <person name="Mueller S."/>
            <person name="Dessi D."/>
            <person name="Fiori P.L."/>
            <person name="Ren Q."/>
            <person name="Paulsen I."/>
            <person name="Zhang H."/>
            <person name="Bastida-Corcuera F.D."/>
            <person name="Simoes-Barbosa A."/>
            <person name="Brown M.T."/>
            <person name="Hayes R.D."/>
            <person name="Mukherjee M."/>
            <person name="Okumura C.Y."/>
            <person name="Schneider R."/>
            <person name="Smith A.J."/>
            <person name="Vanacova S."/>
            <person name="Villalvazo M."/>
            <person name="Haas B.J."/>
            <person name="Pertea M."/>
            <person name="Feldblyum T.V."/>
            <person name="Utterback T.R."/>
            <person name="Shu C.L."/>
            <person name="Osoegawa K."/>
            <person name="de Jong P.J."/>
            <person name="Hrdy I."/>
            <person name="Horvathova L."/>
            <person name="Zubacova Z."/>
            <person name="Dolezal P."/>
            <person name="Malik S.B."/>
            <person name="Logsdon J.M. Jr."/>
            <person name="Henze K."/>
            <person name="Gupta A."/>
            <person name="Wang C.C."/>
            <person name="Dunne R.L."/>
            <person name="Upcroft J.A."/>
            <person name="Upcroft P."/>
            <person name="White O."/>
            <person name="Salzberg S.L."/>
            <person name="Tang P."/>
            <person name="Chiu C.-H."/>
            <person name="Lee Y.-S."/>
            <person name="Embley T.M."/>
            <person name="Coombs G.H."/>
            <person name="Mottram J.C."/>
            <person name="Tachezy J."/>
            <person name="Fraser-Liggett C.M."/>
            <person name="Johnson P.J."/>
        </authorList>
    </citation>
    <scope>NUCLEOTIDE SEQUENCE [LARGE SCALE GENOMIC DNA]</scope>
    <source>
        <strain evidence="1">G3</strain>
    </source>
</reference>
<name>A2FDZ2_TRIV3</name>
<evidence type="ECO:0000313" key="2">
    <source>
        <dbReference type="Proteomes" id="UP000001542"/>
    </source>
</evidence>
<organism evidence="1 2">
    <name type="scientific">Trichomonas vaginalis (strain ATCC PRA-98 / G3)</name>
    <dbReference type="NCBI Taxonomy" id="412133"/>
    <lineage>
        <taxon>Eukaryota</taxon>
        <taxon>Metamonada</taxon>
        <taxon>Parabasalia</taxon>
        <taxon>Trichomonadida</taxon>
        <taxon>Trichomonadidae</taxon>
        <taxon>Trichomonas</taxon>
    </lineage>
</organism>
<proteinExistence type="predicted"/>
<dbReference type="VEuPathDB" id="TrichDB:TVAGG3_0402260"/>
<sequence>MLSEININLHAATDMLELATELIKKPSNVVFKIKNLESFVQKPELSETVKIRKNYSRLKITVDALEVLIKFYMQLSKQTDDQNILNVKYLSKQITSENYYTDFYSPITLELETVLSSILYNSEINIDTLQTKRTIKEQKAFAIQFLEQHKIDKNVIPYLLFTFQRMLFGLSYEQNSSENDKNHVETFSFLRDLADKDENYRRLFIPIHPEMQRVIDLFNELTFTSYPIDMAVCIDKAIRIFNGITAEMGVVDKLKIICVALSFSFLPDPYYIMDSILSILTSSEFPANIRDSNNIYVSACQFLQKPNWKENFVNKQEDITEQESAN</sequence>
<dbReference type="EMBL" id="DS113740">
    <property type="protein sequence ID" value="EAX96871.1"/>
    <property type="molecule type" value="Genomic_DNA"/>
</dbReference>
<keyword evidence="2" id="KW-1185">Reference proteome</keyword>
<dbReference type="AlphaFoldDB" id="A2FDZ2"/>
<dbReference type="KEGG" id="tva:4754648"/>
<protein>
    <submittedName>
        <fullName evidence="1">Uncharacterized protein</fullName>
    </submittedName>
</protein>
<evidence type="ECO:0000313" key="1">
    <source>
        <dbReference type="EMBL" id="EAX96871.1"/>
    </source>
</evidence>
<dbReference type="VEuPathDB" id="TrichDB:TVAG_390780"/>
<dbReference type="InParanoid" id="A2FDZ2"/>
<accession>A2FDZ2</accession>
<dbReference type="RefSeq" id="XP_001309801.1">
    <property type="nucleotide sequence ID" value="XM_001309800.1"/>
</dbReference>